<proteinExistence type="predicted"/>
<reference evidence="1 2" key="1">
    <citation type="submission" date="2017-11" db="EMBL/GenBank/DDBJ databases">
        <authorList>
            <person name="Founou R.C."/>
            <person name="Founou L."/>
            <person name="Allam M."/>
            <person name="Ismail A."/>
            <person name="Essack S.Y."/>
        </authorList>
    </citation>
    <scope>NUCLEOTIDE SEQUENCE [LARGE SCALE GENOMIC DNA]</scope>
    <source>
        <strain evidence="1 2">G703N2B1</strain>
    </source>
</reference>
<dbReference type="PANTHER" id="PTHR43830:SF3">
    <property type="entry name" value="PROTEIN PSP1"/>
    <property type="match status" value="1"/>
</dbReference>
<dbReference type="EMBL" id="PGWZ01000606">
    <property type="protein sequence ID" value="PPJ69430.1"/>
    <property type="molecule type" value="Genomic_DNA"/>
</dbReference>
<evidence type="ECO:0000313" key="2">
    <source>
        <dbReference type="Proteomes" id="UP000238775"/>
    </source>
</evidence>
<protein>
    <submittedName>
        <fullName evidence="1">Signal peptidase II</fullName>
    </submittedName>
</protein>
<feature type="non-terminal residue" evidence="1">
    <location>
        <position position="83"/>
    </location>
</feature>
<evidence type="ECO:0000313" key="1">
    <source>
        <dbReference type="EMBL" id="PPJ69430.1"/>
    </source>
</evidence>
<gene>
    <name evidence="1" type="ORF">CV021_15655</name>
</gene>
<dbReference type="PANTHER" id="PTHR43830">
    <property type="entry name" value="PROTEIN PSP1"/>
    <property type="match status" value="1"/>
</dbReference>
<name>A0A7Z1S9R9_STAAU</name>
<sequence>MPNVVGVQFQKAGKLEYYAPNQLDVEVGDWVVVQSKRGIEIGHVKFPLREVDVEDVTLPLKNIIRKMNEDDQETYYRNERDAN</sequence>
<dbReference type="AlphaFoldDB" id="A0A7Z1S9R9"/>
<dbReference type="InterPro" id="IPR047767">
    <property type="entry name" value="PSP1-like"/>
</dbReference>
<comment type="caution">
    <text evidence="1">The sequence shown here is derived from an EMBL/GenBank/DDBJ whole genome shotgun (WGS) entry which is preliminary data.</text>
</comment>
<dbReference type="GO" id="GO:0005737">
    <property type="term" value="C:cytoplasm"/>
    <property type="evidence" value="ECO:0007669"/>
    <property type="project" value="TreeGrafter"/>
</dbReference>
<dbReference type="Proteomes" id="UP000238775">
    <property type="component" value="Unassembled WGS sequence"/>
</dbReference>
<accession>A0A7Z1S9R9</accession>
<organism evidence="1 2">
    <name type="scientific">Staphylococcus aureus</name>
    <dbReference type="NCBI Taxonomy" id="1280"/>
    <lineage>
        <taxon>Bacteria</taxon>
        <taxon>Bacillati</taxon>
        <taxon>Bacillota</taxon>
        <taxon>Bacilli</taxon>
        <taxon>Bacillales</taxon>
        <taxon>Staphylococcaceae</taxon>
        <taxon>Staphylococcus</taxon>
    </lineage>
</organism>